<accession>A0A250WUQ1</accession>
<evidence type="ECO:0000256" key="6">
    <source>
        <dbReference type="ARBA" id="ARBA00022824"/>
    </source>
</evidence>
<evidence type="ECO:0000313" key="12">
    <source>
        <dbReference type="EMBL" id="GAX74525.1"/>
    </source>
</evidence>
<evidence type="ECO:0000256" key="7">
    <source>
        <dbReference type="ARBA" id="ARBA00022989"/>
    </source>
</evidence>
<evidence type="ECO:0000256" key="8">
    <source>
        <dbReference type="ARBA" id="ARBA00023098"/>
    </source>
</evidence>
<dbReference type="AlphaFoldDB" id="A0A250WUQ1"/>
<keyword evidence="7 11" id="KW-1133">Transmembrane helix</keyword>
<dbReference type="STRING" id="1157962.A0A250WUQ1"/>
<protein>
    <recommendedName>
        <fullName evidence="11">Acyltransferase</fullName>
        <ecNumber evidence="11">2.3.1.-</ecNumber>
    </recommendedName>
</protein>
<keyword evidence="9 11" id="KW-0472">Membrane</keyword>
<sequence>MQSLTSNPLNIRVYSDGKDKNSSTQSSFSFAVSVVTLTLYCGWLHVLLLLFLSCAFSRVATAVLLVILSTLLLPRKPVLWREFNESWVFRTWREYFSFSYLFEENLDPNKSYVFVEFPHGVFPMGPLLAGTLVNVMFPDFKIFSLAASSVFTIPRHFSTWMGSVPATSGNFRKLLSKGSVAVIVGGIAEMFMGSKTEESIMLKTRKGFVRVAVEEGIDGGIVPVYHFGNSQILSFWPQSNATLSRKLRAALAIMYGRWGLPTPRPEPIYMVTGRPIPVNKMAKTDSGYEAEVDRVHALVISELQALYDRHKTEFGWKDRPLFIQ</sequence>
<keyword evidence="6 11" id="KW-0256">Endoplasmic reticulum</keyword>
<keyword evidence="5 11" id="KW-0812">Transmembrane</keyword>
<dbReference type="CDD" id="cd07987">
    <property type="entry name" value="LPLAT_MGAT-like"/>
    <property type="match status" value="1"/>
</dbReference>
<dbReference type="PANTHER" id="PTHR12317:SF63">
    <property type="entry name" value="DIACYLGLYCEROL O-ACYLTRANSFERASE 2"/>
    <property type="match status" value="1"/>
</dbReference>
<keyword evidence="8" id="KW-0443">Lipid metabolism</keyword>
<gene>
    <name evidence="12" type="ORF">CEUSTIGMA_g1974.t1</name>
</gene>
<evidence type="ECO:0000256" key="3">
    <source>
        <dbReference type="ARBA" id="ARBA00022516"/>
    </source>
</evidence>
<keyword evidence="3" id="KW-0444">Lipid biosynthesis</keyword>
<evidence type="ECO:0000256" key="11">
    <source>
        <dbReference type="RuleBase" id="RU367023"/>
    </source>
</evidence>
<dbReference type="Proteomes" id="UP000232323">
    <property type="component" value="Unassembled WGS sequence"/>
</dbReference>
<evidence type="ECO:0000256" key="2">
    <source>
        <dbReference type="ARBA" id="ARBA00005420"/>
    </source>
</evidence>
<dbReference type="EMBL" id="BEGY01000008">
    <property type="protein sequence ID" value="GAX74525.1"/>
    <property type="molecule type" value="Genomic_DNA"/>
</dbReference>
<keyword evidence="13" id="KW-1185">Reference proteome</keyword>
<evidence type="ECO:0000256" key="5">
    <source>
        <dbReference type="ARBA" id="ARBA00022692"/>
    </source>
</evidence>
<dbReference type="Pfam" id="PF03982">
    <property type="entry name" value="DAGAT"/>
    <property type="match status" value="1"/>
</dbReference>
<evidence type="ECO:0000313" key="13">
    <source>
        <dbReference type="Proteomes" id="UP000232323"/>
    </source>
</evidence>
<keyword evidence="10" id="KW-0012">Acyltransferase</keyword>
<reference evidence="12 13" key="1">
    <citation type="submission" date="2017-08" db="EMBL/GenBank/DDBJ databases">
        <title>Acidophilic green algal genome provides insights into adaptation to an acidic environment.</title>
        <authorList>
            <person name="Hirooka S."/>
            <person name="Hirose Y."/>
            <person name="Kanesaki Y."/>
            <person name="Higuchi S."/>
            <person name="Fujiwara T."/>
            <person name="Onuma R."/>
            <person name="Era A."/>
            <person name="Ohbayashi R."/>
            <person name="Uzuka A."/>
            <person name="Nozaki H."/>
            <person name="Yoshikawa H."/>
            <person name="Miyagishima S.Y."/>
        </authorList>
    </citation>
    <scope>NUCLEOTIDE SEQUENCE [LARGE SCALE GENOMIC DNA]</scope>
    <source>
        <strain evidence="12 13">NIES-2499</strain>
    </source>
</reference>
<evidence type="ECO:0000256" key="10">
    <source>
        <dbReference type="ARBA" id="ARBA00023315"/>
    </source>
</evidence>
<proteinExistence type="inferred from homology"/>
<comment type="subcellular location">
    <subcellularLocation>
        <location evidence="1 11">Endoplasmic reticulum membrane</location>
        <topology evidence="1 11">Multi-pass membrane protein</topology>
    </subcellularLocation>
</comment>
<dbReference type="EC" id="2.3.1.-" evidence="11"/>
<dbReference type="PANTHER" id="PTHR12317">
    <property type="entry name" value="DIACYLGLYCEROL O-ACYLTRANSFERASE"/>
    <property type="match status" value="1"/>
</dbReference>
<dbReference type="GO" id="GO:0005789">
    <property type="term" value="C:endoplasmic reticulum membrane"/>
    <property type="evidence" value="ECO:0007669"/>
    <property type="project" value="UniProtKB-SubCell"/>
</dbReference>
<evidence type="ECO:0000256" key="1">
    <source>
        <dbReference type="ARBA" id="ARBA00004477"/>
    </source>
</evidence>
<evidence type="ECO:0000256" key="4">
    <source>
        <dbReference type="ARBA" id="ARBA00022679"/>
    </source>
</evidence>
<dbReference type="GO" id="GO:0019432">
    <property type="term" value="P:triglyceride biosynthetic process"/>
    <property type="evidence" value="ECO:0007669"/>
    <property type="project" value="TreeGrafter"/>
</dbReference>
<organism evidence="12 13">
    <name type="scientific">Chlamydomonas eustigma</name>
    <dbReference type="NCBI Taxonomy" id="1157962"/>
    <lineage>
        <taxon>Eukaryota</taxon>
        <taxon>Viridiplantae</taxon>
        <taxon>Chlorophyta</taxon>
        <taxon>core chlorophytes</taxon>
        <taxon>Chlorophyceae</taxon>
        <taxon>CS clade</taxon>
        <taxon>Chlamydomonadales</taxon>
        <taxon>Chlamydomonadaceae</taxon>
        <taxon>Chlamydomonas</taxon>
    </lineage>
</organism>
<name>A0A250WUQ1_9CHLO</name>
<comment type="caution">
    <text evidence="12">The sequence shown here is derived from an EMBL/GenBank/DDBJ whole genome shotgun (WGS) entry which is preliminary data.</text>
</comment>
<dbReference type="GO" id="GO:0004144">
    <property type="term" value="F:diacylglycerol O-acyltransferase activity"/>
    <property type="evidence" value="ECO:0007669"/>
    <property type="project" value="UniProtKB-ARBA"/>
</dbReference>
<comment type="similarity">
    <text evidence="2 11">Belongs to the diacylglycerol acyltransferase family.</text>
</comment>
<dbReference type="OrthoDB" id="264532at2759"/>
<feature type="transmembrane region" description="Helical" evidence="11">
    <location>
        <begin position="55"/>
        <end position="73"/>
    </location>
</feature>
<feature type="transmembrane region" description="Helical" evidence="11">
    <location>
        <begin position="28"/>
        <end position="49"/>
    </location>
</feature>
<dbReference type="SUPFAM" id="SSF69593">
    <property type="entry name" value="Glycerol-3-phosphate (1)-acyltransferase"/>
    <property type="match status" value="1"/>
</dbReference>
<keyword evidence="4 11" id="KW-0808">Transferase</keyword>
<dbReference type="InterPro" id="IPR007130">
    <property type="entry name" value="DAGAT"/>
</dbReference>
<evidence type="ECO:0000256" key="9">
    <source>
        <dbReference type="ARBA" id="ARBA00023136"/>
    </source>
</evidence>